<accession>A0A3S2Z849</accession>
<comment type="caution">
    <text evidence="3">The sequence shown here is derived from an EMBL/GenBank/DDBJ whole genome shotgun (WGS) entry which is preliminary data.</text>
</comment>
<dbReference type="PANTHER" id="PTHR21017:SF17">
    <property type="entry name" value="PROTEIN NIPSNAP"/>
    <property type="match status" value="1"/>
</dbReference>
<evidence type="ECO:0000259" key="2">
    <source>
        <dbReference type="Pfam" id="PF07978"/>
    </source>
</evidence>
<dbReference type="InterPro" id="IPR011008">
    <property type="entry name" value="Dimeric_a/b-barrel"/>
</dbReference>
<dbReference type="Proteomes" id="UP000287447">
    <property type="component" value="Unassembled WGS sequence"/>
</dbReference>
<dbReference type="PANTHER" id="PTHR21017">
    <property type="entry name" value="NIPSNAP-RELATED"/>
    <property type="match status" value="1"/>
</dbReference>
<dbReference type="InterPro" id="IPR051557">
    <property type="entry name" value="NipSnap_domain"/>
</dbReference>
<feature type="domain" description="NIPSNAP" evidence="2">
    <location>
        <begin position="4"/>
        <end position="103"/>
    </location>
</feature>
<protein>
    <submittedName>
        <fullName evidence="3">NIPSNAP family protein</fullName>
    </submittedName>
</protein>
<dbReference type="Gene3D" id="3.30.70.100">
    <property type="match status" value="1"/>
</dbReference>
<sequence>MAIYELRTYTLQTGKMAEATEYYQTYGWPALSKHPDRLIGYFTGDVGALNKIVHLWKFEDDADRRAFWKGVYDDPDFMVFAGKFRPLIQTQENQLMLSAPWGPTP</sequence>
<name>A0A3S2Z849_9PROT</name>
<dbReference type="RefSeq" id="WP_127765410.1">
    <property type="nucleotide sequence ID" value="NZ_SADE01000002.1"/>
</dbReference>
<evidence type="ECO:0000256" key="1">
    <source>
        <dbReference type="ARBA" id="ARBA00005291"/>
    </source>
</evidence>
<dbReference type="SUPFAM" id="SSF54909">
    <property type="entry name" value="Dimeric alpha+beta barrel"/>
    <property type="match status" value="1"/>
</dbReference>
<reference evidence="4" key="1">
    <citation type="submission" date="2019-01" db="EMBL/GenBank/DDBJ databases">
        <title>Gri0909 isolated from a small marine red alga.</title>
        <authorList>
            <person name="Kim J."/>
            <person name="Jeong S.E."/>
            <person name="Jeon C.O."/>
        </authorList>
    </citation>
    <scope>NUCLEOTIDE SEQUENCE [LARGE SCALE GENOMIC DNA]</scope>
    <source>
        <strain evidence="4">Gri0909</strain>
    </source>
</reference>
<dbReference type="EMBL" id="SADE01000002">
    <property type="protein sequence ID" value="RVU35933.1"/>
    <property type="molecule type" value="Genomic_DNA"/>
</dbReference>
<evidence type="ECO:0000313" key="3">
    <source>
        <dbReference type="EMBL" id="RVU35933.1"/>
    </source>
</evidence>
<gene>
    <name evidence="3" type="ORF">EOI86_11815</name>
</gene>
<evidence type="ECO:0000313" key="4">
    <source>
        <dbReference type="Proteomes" id="UP000287447"/>
    </source>
</evidence>
<keyword evidence="4" id="KW-1185">Reference proteome</keyword>
<organism evidence="3 4">
    <name type="scientific">Hwanghaeella grinnelliae</name>
    <dbReference type="NCBI Taxonomy" id="2500179"/>
    <lineage>
        <taxon>Bacteria</taxon>
        <taxon>Pseudomonadati</taxon>
        <taxon>Pseudomonadota</taxon>
        <taxon>Alphaproteobacteria</taxon>
        <taxon>Rhodospirillales</taxon>
        <taxon>Rhodospirillaceae</taxon>
        <taxon>Hwanghaeella</taxon>
    </lineage>
</organism>
<dbReference type="OrthoDB" id="9812037at2"/>
<proteinExistence type="inferred from homology"/>
<dbReference type="InterPro" id="IPR012577">
    <property type="entry name" value="NIPSNAP"/>
</dbReference>
<dbReference type="AlphaFoldDB" id="A0A3S2Z849"/>
<dbReference type="Pfam" id="PF07978">
    <property type="entry name" value="NIPSNAP"/>
    <property type="match status" value="1"/>
</dbReference>
<comment type="similarity">
    <text evidence="1">Belongs to the NipSnap family.</text>
</comment>